<dbReference type="KEGG" id="gmh:115551512"/>
<keyword evidence="8 10" id="KW-0496">Mitochondrion</keyword>
<comment type="function">
    <text evidence="10">Component of the cytochrome c oxidase, the last enzyme in the mitochondrial electron transport chain which drives oxidative phosphorylation.</text>
</comment>
<name>A0A8C4Z0N2_GADMO</name>
<accession>A0A8C4Z0N2</accession>
<evidence type="ECO:0000256" key="3">
    <source>
        <dbReference type="ARBA" id="ARBA00008135"/>
    </source>
</evidence>
<evidence type="ECO:0000256" key="8">
    <source>
        <dbReference type="ARBA" id="ARBA00023128"/>
    </source>
</evidence>
<dbReference type="Gene3D" id="1.10.442.10">
    <property type="entry name" value="Cytochrome c oxidase subunit IV"/>
    <property type="match status" value="1"/>
</dbReference>
<dbReference type="CDD" id="cd00922">
    <property type="entry name" value="Cyt_c_Oxidase_IV"/>
    <property type="match status" value="1"/>
</dbReference>
<dbReference type="AlphaFoldDB" id="A0A8C4Z0N2"/>
<reference evidence="11" key="2">
    <citation type="submission" date="2025-08" db="UniProtKB">
        <authorList>
            <consortium name="Ensembl"/>
        </authorList>
    </citation>
    <scope>IDENTIFICATION</scope>
</reference>
<reference evidence="11" key="3">
    <citation type="submission" date="2025-09" db="UniProtKB">
        <authorList>
            <consortium name="Ensembl"/>
        </authorList>
    </citation>
    <scope>IDENTIFICATION</scope>
</reference>
<evidence type="ECO:0000256" key="4">
    <source>
        <dbReference type="ARBA" id="ARBA00011485"/>
    </source>
</evidence>
<dbReference type="InterPro" id="IPR004203">
    <property type="entry name" value="Cyt_c_oxidase_su4_fam"/>
</dbReference>
<keyword evidence="9 10" id="KW-0472">Membrane</keyword>
<evidence type="ECO:0000256" key="2">
    <source>
        <dbReference type="ARBA" id="ARBA00004673"/>
    </source>
</evidence>
<dbReference type="OrthoDB" id="186013at2759"/>
<keyword evidence="12" id="KW-1185">Reference proteome</keyword>
<reference evidence="11" key="1">
    <citation type="submission" date="2019-07" db="EMBL/GenBank/DDBJ databases">
        <authorList>
            <consortium name="Wellcome Sanger Institute Data Sharing"/>
        </authorList>
    </citation>
    <scope>NUCLEOTIDE SEQUENCE [LARGE SCALE GENOMIC DNA]</scope>
</reference>
<evidence type="ECO:0000256" key="1">
    <source>
        <dbReference type="ARBA" id="ARBA00004434"/>
    </source>
</evidence>
<dbReference type="GO" id="GO:0045277">
    <property type="term" value="C:respiratory chain complex IV"/>
    <property type="evidence" value="ECO:0007669"/>
    <property type="project" value="InterPro"/>
</dbReference>
<dbReference type="PANTHER" id="PTHR10707:SF15">
    <property type="entry name" value="CYTOCHROME C OXIDASE SUBUNIT 4"/>
    <property type="match status" value="1"/>
</dbReference>
<dbReference type="CTD" id="84701"/>
<dbReference type="GO" id="GO:0006123">
    <property type="term" value="P:mitochondrial electron transport, cytochrome c to oxygen"/>
    <property type="evidence" value="ECO:0007669"/>
    <property type="project" value="InterPro"/>
</dbReference>
<sequence length="177" mass="20307">MLRLIAARGGRLLARPPGAALTPVCSRAASHGEGEASTAVDMSRPLYWNRLDTPLPDRPFKDVLNEEDTALKQKEKGPWGQLTKEEKIAIYRLAFQRTYPEMKQSTGEWKTVVGGIFIFMGLTGLVVIWQSYYVYPPQPRTFAEDWQARQLQRMLDMRVNPIEGFSAKWDYEKGQWK</sequence>
<feature type="transmembrane region" description="Helical" evidence="10">
    <location>
        <begin position="112"/>
        <end position="132"/>
    </location>
</feature>
<evidence type="ECO:0000313" key="11">
    <source>
        <dbReference type="Ensembl" id="ENSGMOP00000003132.2"/>
    </source>
</evidence>
<evidence type="ECO:0000256" key="10">
    <source>
        <dbReference type="RuleBase" id="RU367145"/>
    </source>
</evidence>
<comment type="subunit">
    <text evidence="4">Component of the cytochrome c oxidase (complex IV, CIV), a multisubunit enzyme composed of 14 subunits. The complex is composed of a catalytic core of 3 subunits MT-CO1, MT-CO2 and MT-CO3, encoded in the mitochondrial DNA, and 11 supernumerary subunits COX4I, COX5A, COX5B, COX6A, COX6B, COX6C, COX7A, COX7B, COX7C, COX8 and NDUFA4, which are encoded in the nuclear genome. The complex exists as a monomer or a dimer and forms supercomplexes (SCs) in the inner mitochondrial membrane with NADH-ubiquinone oxidoreductase (complex I, CI) and ubiquinol-cytochrome c oxidoreductase (cytochrome b-c1 complex, complex III, CIII), resulting in different assemblies (supercomplex SCI(1)III(2)IV(1) and megacomplex MCI(2)III(2)IV(2)).</text>
</comment>
<gene>
    <name evidence="11" type="primary">LOC115551512</name>
</gene>
<dbReference type="Proteomes" id="UP000694546">
    <property type="component" value="Chromosome 1"/>
</dbReference>
<evidence type="ECO:0000256" key="7">
    <source>
        <dbReference type="ARBA" id="ARBA00022989"/>
    </source>
</evidence>
<proteinExistence type="inferred from homology"/>
<evidence type="ECO:0000256" key="5">
    <source>
        <dbReference type="ARBA" id="ARBA00022692"/>
    </source>
</evidence>
<evidence type="ECO:0000256" key="9">
    <source>
        <dbReference type="ARBA" id="ARBA00023136"/>
    </source>
</evidence>
<dbReference type="GO" id="GO:0005743">
    <property type="term" value="C:mitochondrial inner membrane"/>
    <property type="evidence" value="ECO:0007669"/>
    <property type="project" value="UniProtKB-SubCell"/>
</dbReference>
<dbReference type="InterPro" id="IPR013288">
    <property type="entry name" value="Cyt_c_oxidase_su4"/>
</dbReference>
<dbReference type="RefSeq" id="XP_030223169.1">
    <property type="nucleotide sequence ID" value="XM_030367309.1"/>
</dbReference>
<comment type="pathway">
    <text evidence="2 10">Energy metabolism; oxidative phosphorylation.</text>
</comment>
<dbReference type="SUPFAM" id="SSF81406">
    <property type="entry name" value="Mitochondrial cytochrome c oxidase subunit IV"/>
    <property type="match status" value="1"/>
</dbReference>
<keyword evidence="6 10" id="KW-0999">Mitochondrion inner membrane</keyword>
<organism evidence="11 12">
    <name type="scientific">Gadus morhua</name>
    <name type="common">Atlantic cod</name>
    <dbReference type="NCBI Taxonomy" id="8049"/>
    <lineage>
        <taxon>Eukaryota</taxon>
        <taxon>Metazoa</taxon>
        <taxon>Chordata</taxon>
        <taxon>Craniata</taxon>
        <taxon>Vertebrata</taxon>
        <taxon>Euteleostomi</taxon>
        <taxon>Actinopterygii</taxon>
        <taxon>Neopterygii</taxon>
        <taxon>Teleostei</taxon>
        <taxon>Neoteleostei</taxon>
        <taxon>Acanthomorphata</taxon>
        <taxon>Zeiogadaria</taxon>
        <taxon>Gadariae</taxon>
        <taxon>Gadiformes</taxon>
        <taxon>Gadoidei</taxon>
        <taxon>Gadidae</taxon>
        <taxon>Gadus</taxon>
    </lineage>
</organism>
<comment type="similarity">
    <text evidence="3 10">Belongs to the cytochrome c oxidase IV family.</text>
</comment>
<dbReference type="OMA" id="HGVSSKW"/>
<dbReference type="Pfam" id="PF02936">
    <property type="entry name" value="COX4"/>
    <property type="match status" value="1"/>
</dbReference>
<comment type="subcellular location">
    <subcellularLocation>
        <location evidence="1 10">Mitochondrion inner membrane</location>
        <topology evidence="1 10">Single-pass membrane protein</topology>
    </subcellularLocation>
</comment>
<dbReference type="GeneID" id="115551512"/>
<dbReference type="InterPro" id="IPR036639">
    <property type="entry name" value="Cyt_c_oxidase_su4_sf"/>
</dbReference>
<keyword evidence="7 10" id="KW-1133">Transmembrane helix</keyword>
<dbReference type="Ensembl" id="ENSGMOT00000003230.2">
    <property type="protein sequence ID" value="ENSGMOP00000003132.2"/>
    <property type="gene ID" value="ENSGMOG00000002985.2"/>
</dbReference>
<dbReference type="PANTHER" id="PTHR10707">
    <property type="entry name" value="CYTOCHROME C OXIDASE SUBUNIT IV"/>
    <property type="match status" value="1"/>
</dbReference>
<protein>
    <recommendedName>
        <fullName evidence="10">Cytochrome c oxidase subunit 4</fullName>
    </recommendedName>
</protein>
<evidence type="ECO:0000256" key="6">
    <source>
        <dbReference type="ARBA" id="ARBA00022792"/>
    </source>
</evidence>
<keyword evidence="5 10" id="KW-0812">Transmembrane</keyword>
<dbReference type="PRINTS" id="PR01873">
    <property type="entry name" value="CYTCOXIDASE4"/>
</dbReference>
<evidence type="ECO:0000313" key="12">
    <source>
        <dbReference type="Proteomes" id="UP000694546"/>
    </source>
</evidence>
<dbReference type="FunFam" id="1.10.442.10:FF:000001">
    <property type="entry name" value="Cytochrome c oxidase subunit 4 isoform 1"/>
    <property type="match status" value="1"/>
</dbReference>
<dbReference type="GeneTree" id="ENSGT00390000002407"/>
<dbReference type="UniPathway" id="UPA00705"/>